<name>A0AA37BN32_9ACTN</name>
<comment type="caution">
    <text evidence="3">The sequence shown here is derived from an EMBL/GenBank/DDBJ whole genome shotgun (WGS) entry which is preliminary data.</text>
</comment>
<feature type="compositionally biased region" description="Basic and acidic residues" evidence="1">
    <location>
        <begin position="91"/>
        <end position="104"/>
    </location>
</feature>
<gene>
    <name evidence="3" type="ORF">GCM10010126_61500</name>
</gene>
<evidence type="ECO:0000313" key="3">
    <source>
        <dbReference type="EMBL" id="GGK93818.1"/>
    </source>
</evidence>
<feature type="region of interest" description="Disordered" evidence="1">
    <location>
        <begin position="424"/>
        <end position="452"/>
    </location>
</feature>
<keyword evidence="2" id="KW-0812">Transmembrane</keyword>
<proteinExistence type="predicted"/>
<keyword evidence="2" id="KW-1133">Transmembrane helix</keyword>
<dbReference type="SUPFAM" id="SSF82171">
    <property type="entry name" value="DPP6 N-terminal domain-like"/>
    <property type="match status" value="1"/>
</dbReference>
<sequence>MNDRSEVDLARALATAAENAPRPAGDLLEAVQRRRARRTRRRVQSALAVAAVIAVAVGGTALARGVLSNRGGEGPILVDAPVTASPGDTAAPRDPEPSSREVPGEEIRPAAEVWPAAVSVIPAKTADGWRYRPVTALSATELLLTAESSFEKAGRLEVYDTAAGRSTVLTEMPGPAGVKGYYVQAVEPGAEYVAWWGETPNNGDRWADFWVAPRSGGTARRVGEVTGDLAEVERIGVTADAVVWSVKGGGVHRLPLTGGAPERIAGTDGLHLLSWPWAVDMETGPEAGGGDENQTRRVNLETGEVIGLSPPEGAQGLRCGPVWCFGQVGEGSFVQRADGSDHEVLRENVDHGGWPLIGDRFGLFRAPAGPGGEGYVPVAAVYDPVTGTFAGISAMGEDGTGGFGTGTSSSPPSIVYWDEGGESARTCRTDRPEGPAGASAHPEAGVSCSTTQKGGGKMLTVLNLLAVPKTE</sequence>
<feature type="transmembrane region" description="Helical" evidence="2">
    <location>
        <begin position="43"/>
        <end position="63"/>
    </location>
</feature>
<keyword evidence="2" id="KW-0472">Membrane</keyword>
<dbReference type="Proteomes" id="UP000627984">
    <property type="component" value="Unassembled WGS sequence"/>
</dbReference>
<evidence type="ECO:0000256" key="2">
    <source>
        <dbReference type="SAM" id="Phobius"/>
    </source>
</evidence>
<organism evidence="3 4">
    <name type="scientific">Planomonospora parontospora</name>
    <dbReference type="NCBI Taxonomy" id="58119"/>
    <lineage>
        <taxon>Bacteria</taxon>
        <taxon>Bacillati</taxon>
        <taxon>Actinomycetota</taxon>
        <taxon>Actinomycetes</taxon>
        <taxon>Streptosporangiales</taxon>
        <taxon>Streptosporangiaceae</taxon>
        <taxon>Planomonospora</taxon>
    </lineage>
</organism>
<dbReference type="RefSeq" id="WP_191897906.1">
    <property type="nucleotide sequence ID" value="NZ_BMQD01000028.1"/>
</dbReference>
<reference evidence="3" key="1">
    <citation type="journal article" date="2014" name="Int. J. Syst. Evol. Microbiol.">
        <title>Complete genome sequence of Corynebacterium casei LMG S-19264T (=DSM 44701T), isolated from a smear-ripened cheese.</title>
        <authorList>
            <consortium name="US DOE Joint Genome Institute (JGI-PGF)"/>
            <person name="Walter F."/>
            <person name="Albersmeier A."/>
            <person name="Kalinowski J."/>
            <person name="Ruckert C."/>
        </authorList>
    </citation>
    <scope>NUCLEOTIDE SEQUENCE</scope>
    <source>
        <strain evidence="3">JCM 3093</strain>
    </source>
</reference>
<protein>
    <submittedName>
        <fullName evidence="3">Uncharacterized protein</fullName>
    </submittedName>
</protein>
<reference evidence="3" key="2">
    <citation type="submission" date="2022-09" db="EMBL/GenBank/DDBJ databases">
        <authorList>
            <person name="Sun Q."/>
            <person name="Ohkuma M."/>
        </authorList>
    </citation>
    <scope>NUCLEOTIDE SEQUENCE</scope>
    <source>
        <strain evidence="3">JCM 3093</strain>
    </source>
</reference>
<dbReference type="AlphaFoldDB" id="A0AA37BN32"/>
<dbReference type="EMBL" id="BMQD01000028">
    <property type="protein sequence ID" value="GGK93818.1"/>
    <property type="molecule type" value="Genomic_DNA"/>
</dbReference>
<accession>A0AA37BN32</accession>
<evidence type="ECO:0000313" key="4">
    <source>
        <dbReference type="Proteomes" id="UP000627984"/>
    </source>
</evidence>
<evidence type="ECO:0000256" key="1">
    <source>
        <dbReference type="SAM" id="MobiDB-lite"/>
    </source>
</evidence>
<feature type="region of interest" description="Disordered" evidence="1">
    <location>
        <begin position="77"/>
        <end position="104"/>
    </location>
</feature>